<name>A0A4Q9LXS6_9MICR</name>
<dbReference type="Proteomes" id="UP000292282">
    <property type="component" value="Unassembled WGS sequence"/>
</dbReference>
<keyword evidence="5 9" id="KW-1133">Transmembrane helix</keyword>
<comment type="similarity">
    <text evidence="1">Belongs to the SEC61-beta family.</text>
</comment>
<evidence type="ECO:0000256" key="5">
    <source>
        <dbReference type="ARBA" id="ARBA00022989"/>
    </source>
</evidence>
<evidence type="ECO:0000256" key="1">
    <source>
        <dbReference type="ARBA" id="ARBA00006103"/>
    </source>
</evidence>
<feature type="domain" description="Sm" evidence="10">
    <location>
        <begin position="176"/>
        <end position="231"/>
    </location>
</feature>
<evidence type="ECO:0000259" key="10">
    <source>
        <dbReference type="SMART" id="SM00651"/>
    </source>
</evidence>
<comment type="subcellular location">
    <subcellularLocation>
        <location evidence="8">Endomembrane system</location>
        <topology evidence="8">Single-pass membrane protein</topology>
    </subcellularLocation>
</comment>
<keyword evidence="2" id="KW-0813">Transport</keyword>
<dbReference type="GO" id="GO:0032991">
    <property type="term" value="C:protein-containing complex"/>
    <property type="evidence" value="ECO:0007669"/>
    <property type="project" value="UniProtKB-ARBA"/>
</dbReference>
<sequence length="249" mass="28621">MKRIDLRNPNKNVQKKNQTLMKLLDEQPNLFSISPVHVLVISLIFIGTVFLLHLYARFGGKSGGMQLFISFCVFVGSVGNSEAKCMCVFYDASKIIKEFEKDFKEIAETDIFEKIVDKINASNSALFDIGDYINDFSIFKFNSENITYGRFFEIMEKKKQKESMSKIIQPLQAIYYFLTNSIKVQIYEKERPKVFYNGIIIGFDEYMNVVLDSEDGKRMLIKGDVICAIVPEKGQDSIINENEIEATEK</sequence>
<dbReference type="EMBL" id="PITK01000663">
    <property type="protein sequence ID" value="TBU12701.1"/>
    <property type="molecule type" value="Genomic_DNA"/>
</dbReference>
<comment type="caution">
    <text evidence="11">The sequence shown here is derived from an EMBL/GenBank/DDBJ whole genome shotgun (WGS) entry which is preliminary data.</text>
</comment>
<dbReference type="AlphaFoldDB" id="A0A4Q9LXS6"/>
<reference evidence="11 12" key="1">
    <citation type="submission" date="2017-12" db="EMBL/GenBank/DDBJ databases">
        <authorList>
            <person name="Pombert J.-F."/>
            <person name="Haag K.L."/>
            <person name="Ebert D."/>
        </authorList>
    </citation>
    <scope>NUCLEOTIDE SEQUENCE [LARGE SCALE GENOMIC DNA]</scope>
    <source>
        <strain evidence="11">IL-G-3</strain>
    </source>
</reference>
<dbReference type="VEuPathDB" id="MicrosporidiaDB:CWI38_0663p0010"/>
<feature type="transmembrane region" description="Helical" evidence="9">
    <location>
        <begin position="30"/>
        <end position="56"/>
    </location>
</feature>
<evidence type="ECO:0000313" key="12">
    <source>
        <dbReference type="Proteomes" id="UP000292282"/>
    </source>
</evidence>
<proteinExistence type="inferred from homology"/>
<dbReference type="Gene3D" id="2.30.30.100">
    <property type="match status" value="1"/>
</dbReference>
<evidence type="ECO:0000256" key="3">
    <source>
        <dbReference type="ARBA" id="ARBA00022692"/>
    </source>
</evidence>
<evidence type="ECO:0000256" key="4">
    <source>
        <dbReference type="ARBA" id="ARBA00022927"/>
    </source>
</evidence>
<evidence type="ECO:0000313" key="11">
    <source>
        <dbReference type="EMBL" id="TBU12701.1"/>
    </source>
</evidence>
<keyword evidence="4" id="KW-0653">Protein transport</keyword>
<evidence type="ECO:0000256" key="7">
    <source>
        <dbReference type="ARBA" id="ARBA00023136"/>
    </source>
</evidence>
<evidence type="ECO:0000256" key="8">
    <source>
        <dbReference type="ARBA" id="ARBA00037847"/>
    </source>
</evidence>
<dbReference type="OrthoDB" id="429711at2759"/>
<dbReference type="InterPro" id="IPR001163">
    <property type="entry name" value="Sm_dom_euk/arc"/>
</dbReference>
<keyword evidence="12" id="KW-1185">Reference proteome</keyword>
<dbReference type="Pfam" id="PF03911">
    <property type="entry name" value="Sec61_beta"/>
    <property type="match status" value="1"/>
</dbReference>
<evidence type="ECO:0000256" key="2">
    <source>
        <dbReference type="ARBA" id="ARBA00022448"/>
    </source>
</evidence>
<dbReference type="InterPro" id="IPR016482">
    <property type="entry name" value="SecG/Sec61-beta/Sbh"/>
</dbReference>
<keyword evidence="3 9" id="KW-0812">Transmembrane</keyword>
<protein>
    <recommendedName>
        <fullName evidence="10">Sm domain-containing protein</fullName>
    </recommendedName>
</protein>
<dbReference type="GO" id="GO:0015031">
    <property type="term" value="P:protein transport"/>
    <property type="evidence" value="ECO:0007669"/>
    <property type="project" value="UniProtKB-KW"/>
</dbReference>
<keyword evidence="7 9" id="KW-0472">Membrane</keyword>
<gene>
    <name evidence="11" type="ORF">CWI38_0663p0010</name>
</gene>
<dbReference type="SMART" id="SM00651">
    <property type="entry name" value="Sm"/>
    <property type="match status" value="1"/>
</dbReference>
<evidence type="ECO:0000256" key="6">
    <source>
        <dbReference type="ARBA" id="ARBA00023010"/>
    </source>
</evidence>
<organism evidence="11 12">
    <name type="scientific">Hamiltosporidium tvaerminnensis</name>
    <dbReference type="NCBI Taxonomy" id="1176355"/>
    <lineage>
        <taxon>Eukaryota</taxon>
        <taxon>Fungi</taxon>
        <taxon>Fungi incertae sedis</taxon>
        <taxon>Microsporidia</taxon>
        <taxon>Dubosqiidae</taxon>
        <taxon>Hamiltosporidium</taxon>
    </lineage>
</organism>
<dbReference type="SUPFAM" id="SSF50182">
    <property type="entry name" value="Sm-like ribonucleoproteins"/>
    <property type="match status" value="1"/>
</dbReference>
<keyword evidence="6" id="KW-0811">Translocation</keyword>
<evidence type="ECO:0000256" key="9">
    <source>
        <dbReference type="SAM" id="Phobius"/>
    </source>
</evidence>
<dbReference type="GO" id="GO:0012505">
    <property type="term" value="C:endomembrane system"/>
    <property type="evidence" value="ECO:0007669"/>
    <property type="project" value="UniProtKB-SubCell"/>
</dbReference>
<accession>A0A4Q9LXS6</accession>
<dbReference type="InterPro" id="IPR010920">
    <property type="entry name" value="LSM_dom_sf"/>
</dbReference>